<sequence length="232" mass="25115">MWQGNPRGRHRQVSHLPADLIESFIQNEYATLKWLSKTGIPVIEAYGYGLASDPSNRVGVSYIFLGVMPGKPRNTSHRSQGCVRAQQVDVPSRTHRASEDPVRIAQDLGMYMTPNPFVERGQSSVPRGSSSAAKVEGQGTKSASVEFVSANSAATWGVRGFGPVANVFLFDTAKIEGVILVCNGGRRLSMWLCLLDGGTTSSRLILPTQRTTEVITLVAGSELVVLRELIDA</sequence>
<comment type="caution">
    <text evidence="1">The sequence shown here is derived from an EMBL/GenBank/DDBJ whole genome shotgun (WGS) entry which is preliminary data.</text>
</comment>
<protein>
    <submittedName>
        <fullName evidence="1">Uncharacterized protein</fullName>
    </submittedName>
</protein>
<gene>
    <name evidence="1" type="ORF">CCHLO57077_00010083</name>
</gene>
<evidence type="ECO:0000313" key="2">
    <source>
        <dbReference type="Proteomes" id="UP001160390"/>
    </source>
</evidence>
<dbReference type="EMBL" id="CABFNP030001042">
    <property type="protein sequence ID" value="CAI6090843.1"/>
    <property type="molecule type" value="Genomic_DNA"/>
</dbReference>
<dbReference type="AlphaFoldDB" id="A0AA35Q075"/>
<proteinExistence type="predicted"/>
<dbReference type="Proteomes" id="UP001160390">
    <property type="component" value="Unassembled WGS sequence"/>
</dbReference>
<accession>A0AA35Q075</accession>
<keyword evidence="2" id="KW-1185">Reference proteome</keyword>
<reference evidence="1" key="1">
    <citation type="submission" date="2023-01" db="EMBL/GenBank/DDBJ databases">
        <authorList>
            <person name="Piombo E."/>
        </authorList>
    </citation>
    <scope>NUCLEOTIDE SEQUENCE</scope>
</reference>
<evidence type="ECO:0000313" key="1">
    <source>
        <dbReference type="EMBL" id="CAI6090843.1"/>
    </source>
</evidence>
<organism evidence="1 2">
    <name type="scientific">Clonostachys chloroleuca</name>
    <dbReference type="NCBI Taxonomy" id="1926264"/>
    <lineage>
        <taxon>Eukaryota</taxon>
        <taxon>Fungi</taxon>
        <taxon>Dikarya</taxon>
        <taxon>Ascomycota</taxon>
        <taxon>Pezizomycotina</taxon>
        <taxon>Sordariomycetes</taxon>
        <taxon>Hypocreomycetidae</taxon>
        <taxon>Hypocreales</taxon>
        <taxon>Bionectriaceae</taxon>
        <taxon>Clonostachys</taxon>
    </lineage>
</organism>
<name>A0AA35Q075_9HYPO</name>